<proteinExistence type="predicted"/>
<reference evidence="1 2" key="1">
    <citation type="submission" date="2020-10" db="EMBL/GenBank/DDBJ databases">
        <title>Wide distribution of Phycisphaera-like planctomycetes from WD2101 soil group in peatlands and genome analysis of the first cultivated representative.</title>
        <authorList>
            <person name="Dedysh S.N."/>
            <person name="Beletsky A.V."/>
            <person name="Ivanova A."/>
            <person name="Kulichevskaya I.S."/>
            <person name="Suzina N.E."/>
            <person name="Philippov D.A."/>
            <person name="Rakitin A.L."/>
            <person name="Mardanov A.V."/>
            <person name="Ravin N.V."/>
        </authorList>
    </citation>
    <scope>NUCLEOTIDE SEQUENCE [LARGE SCALE GENOMIC DNA]</scope>
    <source>
        <strain evidence="1 2">M1803</strain>
    </source>
</reference>
<accession>A0A7M2WUS7</accession>
<dbReference type="KEGG" id="hbs:IPV69_24275"/>
<dbReference type="RefSeq" id="WP_206292317.1">
    <property type="nucleotide sequence ID" value="NZ_CP063458.1"/>
</dbReference>
<evidence type="ECO:0000313" key="1">
    <source>
        <dbReference type="EMBL" id="QOV89287.1"/>
    </source>
</evidence>
<organism evidence="1 2">
    <name type="scientific">Humisphaera borealis</name>
    <dbReference type="NCBI Taxonomy" id="2807512"/>
    <lineage>
        <taxon>Bacteria</taxon>
        <taxon>Pseudomonadati</taxon>
        <taxon>Planctomycetota</taxon>
        <taxon>Phycisphaerae</taxon>
        <taxon>Tepidisphaerales</taxon>
        <taxon>Tepidisphaeraceae</taxon>
        <taxon>Humisphaera</taxon>
    </lineage>
</organism>
<dbReference type="AlphaFoldDB" id="A0A7M2WUS7"/>
<protein>
    <submittedName>
        <fullName evidence="1">Uncharacterized protein</fullName>
    </submittedName>
</protein>
<evidence type="ECO:0000313" key="2">
    <source>
        <dbReference type="Proteomes" id="UP000593765"/>
    </source>
</evidence>
<sequence length="69" mass="7535">MCDMTLNHIVGVVTIEKRVCRVCDCSGLELVRFPADRIVELKVTPDGCGHGRAYCEVAFIVEAPRALSA</sequence>
<dbReference type="Proteomes" id="UP000593765">
    <property type="component" value="Chromosome"/>
</dbReference>
<dbReference type="EMBL" id="CP063458">
    <property type="protein sequence ID" value="QOV89287.1"/>
    <property type="molecule type" value="Genomic_DNA"/>
</dbReference>
<name>A0A7M2WUS7_9BACT</name>
<keyword evidence="2" id="KW-1185">Reference proteome</keyword>
<gene>
    <name evidence="1" type="ORF">IPV69_24275</name>
</gene>